<reference evidence="3" key="1">
    <citation type="journal article" date="2020" name="Stud. Mycol.">
        <title>101 Dothideomycetes genomes: a test case for predicting lifestyles and emergence of pathogens.</title>
        <authorList>
            <person name="Haridas S."/>
            <person name="Albert R."/>
            <person name="Binder M."/>
            <person name="Bloem J."/>
            <person name="Labutti K."/>
            <person name="Salamov A."/>
            <person name="Andreopoulos B."/>
            <person name="Baker S."/>
            <person name="Barry K."/>
            <person name="Bills G."/>
            <person name="Bluhm B."/>
            <person name="Cannon C."/>
            <person name="Castanera R."/>
            <person name="Culley D."/>
            <person name="Daum C."/>
            <person name="Ezra D."/>
            <person name="Gonzalez J."/>
            <person name="Henrissat B."/>
            <person name="Kuo A."/>
            <person name="Liang C."/>
            <person name="Lipzen A."/>
            <person name="Lutzoni F."/>
            <person name="Magnuson J."/>
            <person name="Mondo S."/>
            <person name="Nolan M."/>
            <person name="Ohm R."/>
            <person name="Pangilinan J."/>
            <person name="Park H.-J."/>
            <person name="Ramirez L."/>
            <person name="Alfaro M."/>
            <person name="Sun H."/>
            <person name="Tritt A."/>
            <person name="Yoshinaga Y."/>
            <person name="Zwiers L.-H."/>
            <person name="Turgeon B."/>
            <person name="Goodwin S."/>
            <person name="Spatafora J."/>
            <person name="Crous P."/>
            <person name="Grigoriev I."/>
        </authorList>
    </citation>
    <scope>NUCLEOTIDE SEQUENCE</scope>
    <source>
        <strain evidence="3">CBS 110217</strain>
    </source>
</reference>
<evidence type="ECO:0000259" key="2">
    <source>
        <dbReference type="Pfam" id="PF00004"/>
    </source>
</evidence>
<dbReference type="AlphaFoldDB" id="A0A9P4HDK5"/>
<feature type="compositionally biased region" description="Acidic residues" evidence="1">
    <location>
        <begin position="706"/>
        <end position="731"/>
    </location>
</feature>
<gene>
    <name evidence="3" type="ORF">EK21DRAFT_87462</name>
</gene>
<dbReference type="PANTHER" id="PTHR23070">
    <property type="entry name" value="BCS1 AAA-TYPE ATPASE"/>
    <property type="match status" value="1"/>
</dbReference>
<dbReference type="InterPro" id="IPR050747">
    <property type="entry name" value="Mitochondrial_chaperone_BCS1"/>
</dbReference>
<dbReference type="GO" id="GO:0005524">
    <property type="term" value="F:ATP binding"/>
    <property type="evidence" value="ECO:0007669"/>
    <property type="project" value="InterPro"/>
</dbReference>
<organism evidence="3 4">
    <name type="scientific">Setomelanomma holmii</name>
    <dbReference type="NCBI Taxonomy" id="210430"/>
    <lineage>
        <taxon>Eukaryota</taxon>
        <taxon>Fungi</taxon>
        <taxon>Dikarya</taxon>
        <taxon>Ascomycota</taxon>
        <taxon>Pezizomycotina</taxon>
        <taxon>Dothideomycetes</taxon>
        <taxon>Pleosporomycetidae</taxon>
        <taxon>Pleosporales</taxon>
        <taxon>Pleosporineae</taxon>
        <taxon>Phaeosphaeriaceae</taxon>
        <taxon>Setomelanomma</taxon>
    </lineage>
</organism>
<dbReference type="OrthoDB" id="10251412at2759"/>
<evidence type="ECO:0000313" key="4">
    <source>
        <dbReference type="Proteomes" id="UP000799777"/>
    </source>
</evidence>
<dbReference type="InterPro" id="IPR003959">
    <property type="entry name" value="ATPase_AAA_core"/>
</dbReference>
<feature type="compositionally biased region" description="Basic and acidic residues" evidence="1">
    <location>
        <begin position="9"/>
        <end position="20"/>
    </location>
</feature>
<keyword evidence="4" id="KW-1185">Reference proteome</keyword>
<feature type="region of interest" description="Disordered" evidence="1">
    <location>
        <begin position="687"/>
        <end position="741"/>
    </location>
</feature>
<protein>
    <recommendedName>
        <fullName evidence="2">ATPase AAA-type core domain-containing protein</fullName>
    </recommendedName>
</protein>
<name>A0A9P4HDK5_9PLEO</name>
<dbReference type="Pfam" id="PF00004">
    <property type="entry name" value="AAA"/>
    <property type="match status" value="1"/>
</dbReference>
<dbReference type="InterPro" id="IPR027417">
    <property type="entry name" value="P-loop_NTPase"/>
</dbReference>
<dbReference type="EMBL" id="ML978175">
    <property type="protein sequence ID" value="KAF2032082.1"/>
    <property type="molecule type" value="Genomic_DNA"/>
</dbReference>
<sequence>MVSWNEGFSHGDQHDIDDWTKPGSSSAQKDGTKEERNQETTKNEPPTVPTSIASWIAGALNEQQNLWFMQYIESDVFKSTQHRLKLRTGIDLNWLVAACVAMKSGKDQLPKLMEDVLGQVKAQTTSSITIGTSDSTLQDQLLRYIRNGLSKTSTSWLNLHGRHDMRDKEGELDPLPGEMRLAFWHGSKLFLVDEAKGKHLQNEASKSEELKVIKVMPGSKFDETRDKRSLNSIDLEPRMKKYISQVIEDFFHPESRALYRATSRPYRHGFLLYGPPGTDKTSLSVAIASHVGLPLVTITLRGMDDMDLENAFTDLPLPCVVLVEDVDASSADVGNRQHLPKTKQLVTQEKAEMINADEAASAINQAVGHLRSELESDMKTIVQKQDEIHTMLKEYMADQDYSYDNTDETNFANECGQPRQKNAAVLPPKQAPPPPPAKSVTLSGLLNIGFATKNTAEQTFKRIFASDPRKIHQTNTINRFARAFKDHFPETSEISTASLAKYCALHRNRPIDAVESFPRWLEVGDEIFSYNIEAQRNDIDPSTINIAQPFDRTLLKVNAADFVTPTIEEKPAEDEPEVKSSFFNSLRWVLGNKSASQQSVQSPPERLMLTTQDHESGYELDPEMAKMALSLVSFDLSLGSFAYAEAQPQMSQPPQFHGFVSDLDEFDDEVIDSMPCFTLADRIKSIVPPPTESRSAMSEDEHASDEGSDEMIEDVSADADETVLADNDGELFDSAHEVAQS</sequence>
<comment type="caution">
    <text evidence="3">The sequence shown here is derived from an EMBL/GenBank/DDBJ whole genome shotgun (WGS) entry which is preliminary data.</text>
</comment>
<feature type="region of interest" description="Disordered" evidence="1">
    <location>
        <begin position="1"/>
        <end position="50"/>
    </location>
</feature>
<feature type="domain" description="ATPase AAA-type core" evidence="2">
    <location>
        <begin position="271"/>
        <end position="335"/>
    </location>
</feature>
<feature type="compositionally biased region" description="Basic and acidic residues" evidence="1">
    <location>
        <begin position="30"/>
        <end position="42"/>
    </location>
</feature>
<dbReference type="Gene3D" id="3.40.50.300">
    <property type="entry name" value="P-loop containing nucleotide triphosphate hydrolases"/>
    <property type="match status" value="1"/>
</dbReference>
<accession>A0A9P4HDK5</accession>
<dbReference type="Proteomes" id="UP000799777">
    <property type="component" value="Unassembled WGS sequence"/>
</dbReference>
<evidence type="ECO:0000313" key="3">
    <source>
        <dbReference type="EMBL" id="KAF2032082.1"/>
    </source>
</evidence>
<evidence type="ECO:0000256" key="1">
    <source>
        <dbReference type="SAM" id="MobiDB-lite"/>
    </source>
</evidence>
<dbReference type="GO" id="GO:0016887">
    <property type="term" value="F:ATP hydrolysis activity"/>
    <property type="evidence" value="ECO:0007669"/>
    <property type="project" value="InterPro"/>
</dbReference>
<dbReference type="SUPFAM" id="SSF52540">
    <property type="entry name" value="P-loop containing nucleoside triphosphate hydrolases"/>
    <property type="match status" value="1"/>
</dbReference>
<proteinExistence type="predicted"/>